<gene>
    <name evidence="2" type="ORF">CVT25_010066</name>
</gene>
<dbReference type="InterPro" id="IPR011009">
    <property type="entry name" value="Kinase-like_dom_sf"/>
</dbReference>
<evidence type="ECO:0000259" key="1">
    <source>
        <dbReference type="Pfam" id="PF17667"/>
    </source>
</evidence>
<name>A0A409X3F3_PSICY</name>
<dbReference type="Gene3D" id="1.10.510.10">
    <property type="entry name" value="Transferase(Phosphotransferase) domain 1"/>
    <property type="match status" value="1"/>
</dbReference>
<dbReference type="GO" id="GO:0004672">
    <property type="term" value="F:protein kinase activity"/>
    <property type="evidence" value="ECO:0007669"/>
    <property type="project" value="InterPro"/>
</dbReference>
<dbReference type="SUPFAM" id="SSF56112">
    <property type="entry name" value="Protein kinase-like (PK-like)"/>
    <property type="match status" value="1"/>
</dbReference>
<protein>
    <recommendedName>
        <fullName evidence="1">Fungal-type protein kinase domain-containing protein</fullName>
    </recommendedName>
</protein>
<dbReference type="PROSITE" id="PS00109">
    <property type="entry name" value="PROTEIN_KINASE_TYR"/>
    <property type="match status" value="1"/>
</dbReference>
<dbReference type="InterPro" id="IPR008266">
    <property type="entry name" value="Tyr_kinase_AS"/>
</dbReference>
<keyword evidence="3" id="KW-1185">Reference proteome</keyword>
<evidence type="ECO:0000313" key="2">
    <source>
        <dbReference type="EMBL" id="PPQ85293.1"/>
    </source>
</evidence>
<dbReference type="Proteomes" id="UP000283269">
    <property type="component" value="Unassembled WGS sequence"/>
</dbReference>
<feature type="domain" description="Fungal-type protein kinase" evidence="1">
    <location>
        <begin position="333"/>
        <end position="468"/>
    </location>
</feature>
<reference evidence="2 3" key="1">
    <citation type="journal article" date="2018" name="Evol. Lett.">
        <title>Horizontal gene cluster transfer increased hallucinogenic mushroom diversity.</title>
        <authorList>
            <person name="Reynolds H.T."/>
            <person name="Vijayakumar V."/>
            <person name="Gluck-Thaler E."/>
            <person name="Korotkin H.B."/>
            <person name="Matheny P.B."/>
            <person name="Slot J.C."/>
        </authorList>
    </citation>
    <scope>NUCLEOTIDE SEQUENCE [LARGE SCALE GENOMIC DNA]</scope>
    <source>
        <strain evidence="2 3">2631</strain>
    </source>
</reference>
<proteinExistence type="predicted"/>
<comment type="caution">
    <text evidence="2">The sequence shown here is derived from an EMBL/GenBank/DDBJ whole genome shotgun (WGS) entry which is preliminary data.</text>
</comment>
<dbReference type="STRING" id="93625.A0A409X3F3"/>
<organism evidence="2 3">
    <name type="scientific">Psilocybe cyanescens</name>
    <dbReference type="NCBI Taxonomy" id="93625"/>
    <lineage>
        <taxon>Eukaryota</taxon>
        <taxon>Fungi</taxon>
        <taxon>Dikarya</taxon>
        <taxon>Basidiomycota</taxon>
        <taxon>Agaricomycotina</taxon>
        <taxon>Agaricomycetes</taxon>
        <taxon>Agaricomycetidae</taxon>
        <taxon>Agaricales</taxon>
        <taxon>Agaricineae</taxon>
        <taxon>Strophariaceae</taxon>
        <taxon>Psilocybe</taxon>
    </lineage>
</organism>
<evidence type="ECO:0000313" key="3">
    <source>
        <dbReference type="Proteomes" id="UP000283269"/>
    </source>
</evidence>
<dbReference type="Pfam" id="PF17667">
    <property type="entry name" value="Pkinase_fungal"/>
    <property type="match status" value="1"/>
</dbReference>
<dbReference type="OrthoDB" id="5569250at2759"/>
<dbReference type="AlphaFoldDB" id="A0A409X3F3"/>
<accession>A0A409X3F3</accession>
<sequence length="670" mass="77087">MSVQSTSSPIESLSDELNREEIADHAIPSIEQIHLDEYLEYLNNGAQNKIDLAEINEPWIQIQKDTFLACANQISSVLLGALLFKSLGNMYPPKHVTDTKCRPDIIAAFEKDFDERHVHAWPQIQLTGEIISKGRNIDAQRRQAALHLYYMILARPDLYVSHGFLLDDSKVTFFAGVTGHGIFDISLKFDDEHLRPLLYALVNHIYDPGKFKDNRYKIMFNPQWQECEYTLSLQMSSGRPLPCNKFKAIYASSPFATTTYIFATSEPITINNRLMRVVKDQYCRVTRFDEPEILKHIHKEREIPGVVELLHDEEWETPISPMLSNREETPMSSNRRVKRRLGLSQRGSEFMSIKTVKAMLEAAYDILEVTRYLRFKRNVLHRDLSVSNIVVNATSDASDTPFNIGGTEGSQDEHTRELEICFIKHLLGESSNPQETSTVLIDFNRAERLDVKTDITHARIRRTGTPLFTVRAVHNRGPFPDLSEQLVVLAGVPEPSLTYQQCQPERTKLFDNIRTDYLYPGDAILTRHEWRHELYHDAESIFWIIFYWFILANPESGDTDQKIKVGDWFYFVDTSDCVSRNLLLLGLATDLIGTVLHSTFSPALMLLSDLAQAVYPGPYYLAKDNPRSRPDFVHEVFQRAILNFIIKHKDKDFISLEIGPKFRRLARDIC</sequence>
<dbReference type="InParanoid" id="A0A409X3F3"/>
<dbReference type="InterPro" id="IPR040976">
    <property type="entry name" value="Pkinase_fungal"/>
</dbReference>
<dbReference type="EMBL" id="NHYD01002737">
    <property type="protein sequence ID" value="PPQ85293.1"/>
    <property type="molecule type" value="Genomic_DNA"/>
</dbReference>